<dbReference type="SUPFAM" id="SSF47391">
    <property type="entry name" value="Dimerization-anchoring domain of cAMP-dependent PK regulatory subunit"/>
    <property type="match status" value="1"/>
</dbReference>
<feature type="compositionally biased region" description="Polar residues" evidence="1">
    <location>
        <begin position="117"/>
        <end position="126"/>
    </location>
</feature>
<dbReference type="InterPro" id="IPR038848">
    <property type="entry name" value="CABYR"/>
</dbReference>
<organism evidence="3 4">
    <name type="scientific">Alosa alosa</name>
    <name type="common">allis shad</name>
    <dbReference type="NCBI Taxonomy" id="278164"/>
    <lineage>
        <taxon>Eukaryota</taxon>
        <taxon>Metazoa</taxon>
        <taxon>Chordata</taxon>
        <taxon>Craniata</taxon>
        <taxon>Vertebrata</taxon>
        <taxon>Euteleostomi</taxon>
        <taxon>Actinopterygii</taxon>
        <taxon>Neopterygii</taxon>
        <taxon>Teleostei</taxon>
        <taxon>Clupei</taxon>
        <taxon>Clupeiformes</taxon>
        <taxon>Clupeoidei</taxon>
        <taxon>Clupeidae</taxon>
        <taxon>Alosa</taxon>
    </lineage>
</organism>
<name>A0AAV6HLG5_9TELE</name>
<protein>
    <recommendedName>
        <fullName evidence="2">RIIa domain-containing protein</fullName>
    </recommendedName>
</protein>
<dbReference type="SMART" id="SM00394">
    <property type="entry name" value="RIIa"/>
    <property type="match status" value="1"/>
</dbReference>
<dbReference type="InterPro" id="IPR003117">
    <property type="entry name" value="cAMP_dep_PK_reg_su_I/II_a/b"/>
</dbReference>
<dbReference type="GO" id="GO:0048240">
    <property type="term" value="P:sperm capacitation"/>
    <property type="evidence" value="ECO:0007669"/>
    <property type="project" value="InterPro"/>
</dbReference>
<dbReference type="CDD" id="cd12100">
    <property type="entry name" value="DD_CABYR_SP17"/>
    <property type="match status" value="1"/>
</dbReference>
<feature type="region of interest" description="Disordered" evidence="1">
    <location>
        <begin position="217"/>
        <end position="236"/>
    </location>
</feature>
<dbReference type="InterPro" id="IPR047579">
    <property type="entry name" value="DD_CABYR_SP17"/>
</dbReference>
<evidence type="ECO:0000313" key="3">
    <source>
        <dbReference type="EMBL" id="KAG5286776.1"/>
    </source>
</evidence>
<keyword evidence="4" id="KW-1185">Reference proteome</keyword>
<dbReference type="PANTHER" id="PTHR15494:SF0">
    <property type="entry name" value="CALCIUM-BINDING TYROSINE PHOSPHORYLATION-REGULATED PROTEIN"/>
    <property type="match status" value="1"/>
</dbReference>
<evidence type="ECO:0000256" key="1">
    <source>
        <dbReference type="SAM" id="MobiDB-lite"/>
    </source>
</evidence>
<dbReference type="GO" id="GO:0035686">
    <property type="term" value="C:sperm fibrous sheath"/>
    <property type="evidence" value="ECO:0007669"/>
    <property type="project" value="TreeGrafter"/>
</dbReference>
<proteinExistence type="predicted"/>
<accession>A0AAV6HLG5</accession>
<dbReference type="GO" id="GO:0005737">
    <property type="term" value="C:cytoplasm"/>
    <property type="evidence" value="ECO:0007669"/>
    <property type="project" value="TreeGrafter"/>
</dbReference>
<feature type="compositionally biased region" description="Basic and acidic residues" evidence="1">
    <location>
        <begin position="145"/>
        <end position="155"/>
    </location>
</feature>
<dbReference type="Gene3D" id="1.20.890.10">
    <property type="entry name" value="cAMP-dependent protein kinase regulatory subunit, dimerization-anchoring domain"/>
    <property type="match status" value="1"/>
</dbReference>
<feature type="domain" description="RIIa" evidence="2">
    <location>
        <begin position="11"/>
        <end position="48"/>
    </location>
</feature>
<comment type="caution">
    <text evidence="3">The sequence shown here is derived from an EMBL/GenBank/DDBJ whole genome shotgun (WGS) entry which is preliminary data.</text>
</comment>
<dbReference type="AlphaFoldDB" id="A0AAV6HLG5"/>
<feature type="region of interest" description="Disordered" evidence="1">
    <location>
        <begin position="292"/>
        <end position="314"/>
    </location>
</feature>
<gene>
    <name evidence="3" type="ORF">AALO_G00018640</name>
</gene>
<dbReference type="GO" id="GO:0005509">
    <property type="term" value="F:calcium ion binding"/>
    <property type="evidence" value="ECO:0007669"/>
    <property type="project" value="InterPro"/>
</dbReference>
<dbReference type="EMBL" id="JADWDJ010000001">
    <property type="protein sequence ID" value="KAG5286776.1"/>
    <property type="molecule type" value="Genomic_DNA"/>
</dbReference>
<feature type="compositionally biased region" description="Polar residues" evidence="1">
    <location>
        <begin position="292"/>
        <end position="302"/>
    </location>
</feature>
<sequence length="334" mass="36863">MLKQHANVVPSGLPTLLEGFSKAALKKRPSNLGFFAWYYFTELMKYKAENESFDLRKLVREFHNNLADRISGDGFEEELKKEGYNVTSNVDHEYNELCITGEVDLLSWGHQYDDTNNTNGAKSNVPPTAPPNSLVKSNDPGRAAGDTKQKVHPEGKQNLSAGRNTCPSEPFKIIKGIDASAQSKMLNALFANQIAQVKSQVDSVPLCPKSSLSIQKATDTRTRLPESPKQALNQGARGTACVHPLKDPPRNHTNTNAQHEVKPSACSTAMAVQTNPTGATTDTVTEQLSVQLKKSSLGPSDGTTEDRKSFSYRSSMQRWIQKIVRRQLDKDFSN</sequence>
<feature type="region of interest" description="Disordered" evidence="1">
    <location>
        <begin position="117"/>
        <end position="164"/>
    </location>
</feature>
<reference evidence="3 4" key="1">
    <citation type="submission" date="2020-10" db="EMBL/GenBank/DDBJ databases">
        <title>Chromosome-scale genome assembly of the Allis shad, Alosa alosa.</title>
        <authorList>
            <person name="Margot Z."/>
            <person name="Christophe K."/>
            <person name="Cabau C."/>
            <person name="Louis A."/>
            <person name="Berthelot C."/>
            <person name="Parey E."/>
            <person name="Roest Crollius H."/>
            <person name="Montfort J."/>
            <person name="Robinson-Rechavi M."/>
            <person name="Bucao C."/>
            <person name="Bouchez O."/>
            <person name="Gislard M."/>
            <person name="Lluch J."/>
            <person name="Milhes M."/>
            <person name="Lampietro C."/>
            <person name="Lopez Roques C."/>
            <person name="Donnadieu C."/>
            <person name="Braasch I."/>
            <person name="Desvignes T."/>
            <person name="Postlethwait J."/>
            <person name="Bobe J."/>
            <person name="Guiguen Y."/>
        </authorList>
    </citation>
    <scope>NUCLEOTIDE SEQUENCE [LARGE SCALE GENOMIC DNA]</scope>
    <source>
        <strain evidence="3">M-15738</strain>
        <tissue evidence="3">Blood</tissue>
    </source>
</reference>
<dbReference type="PANTHER" id="PTHR15494">
    <property type="entry name" value="CALCIUM-BINDING TYROSINE PHOSPHORYLATION-REGULATED PROTEIN"/>
    <property type="match status" value="1"/>
</dbReference>
<dbReference type="Proteomes" id="UP000823561">
    <property type="component" value="Chromosome 1"/>
</dbReference>
<evidence type="ECO:0000313" key="4">
    <source>
        <dbReference type="Proteomes" id="UP000823561"/>
    </source>
</evidence>
<evidence type="ECO:0000259" key="2">
    <source>
        <dbReference type="SMART" id="SM00394"/>
    </source>
</evidence>